<dbReference type="InterPro" id="IPR035892">
    <property type="entry name" value="C2_domain_sf"/>
</dbReference>
<organism evidence="9 10">
    <name type="scientific">Albula glossodonta</name>
    <name type="common">roundjaw bonefish</name>
    <dbReference type="NCBI Taxonomy" id="121402"/>
    <lineage>
        <taxon>Eukaryota</taxon>
        <taxon>Metazoa</taxon>
        <taxon>Chordata</taxon>
        <taxon>Craniata</taxon>
        <taxon>Vertebrata</taxon>
        <taxon>Euteleostomi</taxon>
        <taxon>Actinopterygii</taxon>
        <taxon>Neopterygii</taxon>
        <taxon>Teleostei</taxon>
        <taxon>Albuliformes</taxon>
        <taxon>Albulidae</taxon>
        <taxon>Albula</taxon>
    </lineage>
</organism>
<evidence type="ECO:0000256" key="2">
    <source>
        <dbReference type="ARBA" id="ARBA00022490"/>
    </source>
</evidence>
<dbReference type="SUPFAM" id="SSF52151">
    <property type="entry name" value="FabD/lysophospholipase-like"/>
    <property type="match status" value="1"/>
</dbReference>
<dbReference type="Gene3D" id="2.60.40.150">
    <property type="entry name" value="C2 domain"/>
    <property type="match status" value="1"/>
</dbReference>
<keyword evidence="6" id="KW-0479">Metal-binding</keyword>
<dbReference type="Pfam" id="PF01735">
    <property type="entry name" value="PLA2_B"/>
    <property type="match status" value="1"/>
</dbReference>
<reference evidence="9" key="1">
    <citation type="thesis" date="2021" institute="BYU ScholarsArchive" country="Provo, UT, USA">
        <title>Applications of and Algorithms for Genome Assembly and Genomic Analyses with an Emphasis on Marine Teleosts.</title>
        <authorList>
            <person name="Pickett B.D."/>
        </authorList>
    </citation>
    <scope>NUCLEOTIDE SEQUENCE</scope>
    <source>
        <strain evidence="9">HI-2016</strain>
    </source>
</reference>
<name>A0A8T2PMA2_9TELE</name>
<dbReference type="SMART" id="SM00022">
    <property type="entry name" value="PLAc"/>
    <property type="match status" value="1"/>
</dbReference>
<dbReference type="GO" id="GO:0047498">
    <property type="term" value="F:calcium-dependent phospholipase A2 activity"/>
    <property type="evidence" value="ECO:0007669"/>
    <property type="project" value="TreeGrafter"/>
</dbReference>
<keyword evidence="3 5" id="KW-0378">Hydrolase</keyword>
<proteinExistence type="predicted"/>
<comment type="caution">
    <text evidence="9">The sequence shown here is derived from an EMBL/GenBank/DDBJ whole genome shotgun (WGS) entry which is preliminary data.</text>
</comment>
<dbReference type="GO" id="GO:0005829">
    <property type="term" value="C:cytosol"/>
    <property type="evidence" value="ECO:0007669"/>
    <property type="project" value="TreeGrafter"/>
</dbReference>
<dbReference type="Pfam" id="PF00168">
    <property type="entry name" value="C2"/>
    <property type="match status" value="1"/>
</dbReference>
<keyword evidence="5 6" id="KW-0442">Lipid degradation</keyword>
<protein>
    <recommendedName>
        <fullName evidence="6">Phospholipase A2</fullName>
        <ecNumber evidence="6">3.1.1.4</ecNumber>
    </recommendedName>
</protein>
<keyword evidence="4 5" id="KW-0443">Lipid metabolism</keyword>
<comment type="subcellular location">
    <subcellularLocation>
        <location evidence="1">Cytoplasm</location>
    </subcellularLocation>
</comment>
<dbReference type="InterPro" id="IPR002642">
    <property type="entry name" value="LysoPLipase_cat_dom"/>
</dbReference>
<evidence type="ECO:0000259" key="8">
    <source>
        <dbReference type="PROSITE" id="PS51210"/>
    </source>
</evidence>
<evidence type="ECO:0000256" key="3">
    <source>
        <dbReference type="ARBA" id="ARBA00022801"/>
    </source>
</evidence>
<evidence type="ECO:0000256" key="1">
    <source>
        <dbReference type="ARBA" id="ARBA00004496"/>
    </source>
</evidence>
<dbReference type="EMBL" id="JAFBMS010000007">
    <property type="protein sequence ID" value="KAG9351118.1"/>
    <property type="molecule type" value="Genomic_DNA"/>
</dbReference>
<evidence type="ECO:0000256" key="4">
    <source>
        <dbReference type="ARBA" id="ARBA00023098"/>
    </source>
</evidence>
<comment type="domain">
    <text evidence="6">The N-terminal C2 domain associates with lipid membranes upon calcium binding.</text>
</comment>
<keyword evidence="6" id="KW-0106">Calcium</keyword>
<dbReference type="Proteomes" id="UP000824540">
    <property type="component" value="Unassembled WGS sequence"/>
</dbReference>
<evidence type="ECO:0000256" key="6">
    <source>
        <dbReference type="RuleBase" id="RU362102"/>
    </source>
</evidence>
<gene>
    <name evidence="9" type="ORF">JZ751_025008</name>
</gene>
<dbReference type="PROSITE" id="PS50004">
    <property type="entry name" value="C2"/>
    <property type="match status" value="1"/>
</dbReference>
<sequence length="397" mass="44474">MKRTRHINNNANPEWNETFEYMLDPNQENVLEVTLMDAIYVKDETLGTGSYSISEVNMGQTELVLLPIGNLSSDVLSSSMDLRFSLPLSNKEKVFKQRCQERVMLGIKKLLHMEKLCCLPRSAVPVIAILRSGGGFRAMVGFSGVMKALYESRVLDCASYVAGLSGSTWSRPQEINQELLKSVSCSPLRLLLPQYVKHYIQALWVKKASGQSVTFTDIFGMLIGDTLIPGQMDAKLSQMQDKVSEGQCPLPLPTCLHVKPDMSELKFAHWVEFSPYEVGMAKYGTILTLDVFGSKFFMDTAVRRYKETTNLVPNQRATGNKPYQCYLGVWGSAFSILFNSVLGVKNNTRGRTMEEELWCSGVEDEYHKQGQASWVQLMLISCLSDSTLLNTRKGHAG</sequence>
<feature type="domain" description="PLA2c" evidence="8">
    <location>
        <begin position="74"/>
        <end position="397"/>
    </location>
</feature>
<dbReference type="GO" id="GO:0005509">
    <property type="term" value="F:calcium ion binding"/>
    <property type="evidence" value="ECO:0007669"/>
    <property type="project" value="TreeGrafter"/>
</dbReference>
<dbReference type="AlphaFoldDB" id="A0A8T2PMA2"/>
<dbReference type="GO" id="GO:0046475">
    <property type="term" value="P:glycerophospholipid catabolic process"/>
    <property type="evidence" value="ECO:0007669"/>
    <property type="project" value="TreeGrafter"/>
</dbReference>
<dbReference type="SUPFAM" id="SSF49562">
    <property type="entry name" value="C2 domain (Calcium/lipid-binding domain, CaLB)"/>
    <property type="match status" value="1"/>
</dbReference>
<evidence type="ECO:0000313" key="9">
    <source>
        <dbReference type="EMBL" id="KAG9351118.1"/>
    </source>
</evidence>
<keyword evidence="10" id="KW-1185">Reference proteome</keyword>
<dbReference type="OrthoDB" id="419768at2759"/>
<dbReference type="PANTHER" id="PTHR10728:SF13">
    <property type="entry name" value="CYTOSOLIC PHOSPHOLIPASE A2"/>
    <property type="match status" value="1"/>
</dbReference>
<dbReference type="Gene3D" id="3.40.1090.10">
    <property type="entry name" value="Cytosolic phospholipase A2 catalytic domain"/>
    <property type="match status" value="1"/>
</dbReference>
<keyword evidence="2 6" id="KW-0963">Cytoplasm</keyword>
<evidence type="ECO:0000256" key="5">
    <source>
        <dbReference type="PROSITE-ProRule" id="PRU00555"/>
    </source>
</evidence>
<feature type="domain" description="C2" evidence="7">
    <location>
        <begin position="1"/>
        <end position="66"/>
    </location>
</feature>
<dbReference type="InterPro" id="IPR000008">
    <property type="entry name" value="C2_dom"/>
</dbReference>
<accession>A0A8T2PMA2</accession>
<evidence type="ECO:0000259" key="7">
    <source>
        <dbReference type="PROSITE" id="PS50004"/>
    </source>
</evidence>
<dbReference type="GO" id="GO:0005783">
    <property type="term" value="C:endoplasmic reticulum"/>
    <property type="evidence" value="ECO:0007669"/>
    <property type="project" value="TreeGrafter"/>
</dbReference>
<dbReference type="InterPro" id="IPR016035">
    <property type="entry name" value="Acyl_Trfase/lysoPLipase"/>
</dbReference>
<dbReference type="GO" id="GO:0005634">
    <property type="term" value="C:nucleus"/>
    <property type="evidence" value="ECO:0007669"/>
    <property type="project" value="TreeGrafter"/>
</dbReference>
<evidence type="ECO:0000313" key="10">
    <source>
        <dbReference type="Proteomes" id="UP000824540"/>
    </source>
</evidence>
<dbReference type="PANTHER" id="PTHR10728">
    <property type="entry name" value="CYTOSOLIC PHOSPHOLIPASE A2"/>
    <property type="match status" value="1"/>
</dbReference>
<dbReference type="PROSITE" id="PS51210">
    <property type="entry name" value="PLA2C"/>
    <property type="match status" value="1"/>
</dbReference>
<dbReference type="EC" id="3.1.1.4" evidence="6"/>
<comment type="catalytic activity">
    <reaction evidence="6">
        <text>a 1,2-diacyl-sn-glycero-3-phosphocholine + H2O = a 1-acyl-sn-glycero-3-phosphocholine + a fatty acid + H(+)</text>
        <dbReference type="Rhea" id="RHEA:15801"/>
        <dbReference type="ChEBI" id="CHEBI:15377"/>
        <dbReference type="ChEBI" id="CHEBI:15378"/>
        <dbReference type="ChEBI" id="CHEBI:28868"/>
        <dbReference type="ChEBI" id="CHEBI:57643"/>
        <dbReference type="ChEBI" id="CHEBI:58168"/>
        <dbReference type="EC" id="3.1.1.4"/>
    </reaction>
</comment>
<dbReference type="GO" id="GO:0005544">
    <property type="term" value="F:calcium-dependent phospholipid binding"/>
    <property type="evidence" value="ECO:0007669"/>
    <property type="project" value="TreeGrafter"/>
</dbReference>
<dbReference type="GO" id="GO:0005794">
    <property type="term" value="C:Golgi apparatus"/>
    <property type="evidence" value="ECO:0007669"/>
    <property type="project" value="TreeGrafter"/>
</dbReference>